<keyword evidence="1" id="KW-0812">Transmembrane</keyword>
<proteinExistence type="predicted"/>
<keyword evidence="3" id="KW-0012">Acyltransferase</keyword>
<dbReference type="Proteomes" id="UP000615593">
    <property type="component" value="Unassembled WGS sequence"/>
</dbReference>
<gene>
    <name evidence="3" type="ORF">GCM10008088_05130</name>
</gene>
<dbReference type="GeneID" id="94368164"/>
<evidence type="ECO:0000313" key="4">
    <source>
        <dbReference type="Proteomes" id="UP000615593"/>
    </source>
</evidence>
<feature type="transmembrane region" description="Helical" evidence="1">
    <location>
        <begin position="61"/>
        <end position="78"/>
    </location>
</feature>
<keyword evidence="1" id="KW-0472">Membrane</keyword>
<dbReference type="Pfam" id="PF07578">
    <property type="entry name" value="LAB_N"/>
    <property type="match status" value="2"/>
</dbReference>
<dbReference type="GO" id="GO:0016746">
    <property type="term" value="F:acyltransferase activity"/>
    <property type="evidence" value="ECO:0007669"/>
    <property type="project" value="UniProtKB-KW"/>
</dbReference>
<feature type="transmembrane region" description="Helical" evidence="1">
    <location>
        <begin position="186"/>
        <end position="206"/>
    </location>
</feature>
<dbReference type="Gene3D" id="1.20.1280.290">
    <property type="match status" value="2"/>
</dbReference>
<accession>A0ABQ3BJD2</accession>
<keyword evidence="1" id="KW-1133">Transmembrane helix</keyword>
<comment type="caution">
    <text evidence="3">The sequence shown here is derived from an EMBL/GenBank/DDBJ whole genome shotgun (WGS) entry which is preliminary data.</text>
</comment>
<protein>
    <submittedName>
        <fullName evidence="3">Lauroyl acyltransferase</fullName>
    </submittedName>
</protein>
<feature type="transmembrane region" description="Helical" evidence="1">
    <location>
        <begin position="159"/>
        <end position="180"/>
    </location>
</feature>
<reference evidence="4" key="1">
    <citation type="journal article" date="2019" name="Int. J. Syst. Evol. Microbiol.">
        <title>The Global Catalogue of Microorganisms (GCM) 10K type strain sequencing project: providing services to taxonomists for standard genome sequencing and annotation.</title>
        <authorList>
            <consortium name="The Broad Institute Genomics Platform"/>
            <consortium name="The Broad Institute Genome Sequencing Center for Infectious Disease"/>
            <person name="Wu L."/>
            <person name="Ma J."/>
        </authorList>
    </citation>
    <scope>NUCLEOTIDE SEQUENCE [LARGE SCALE GENOMIC DNA]</scope>
    <source>
        <strain evidence="4">KCTC 12708</strain>
    </source>
</reference>
<keyword evidence="4" id="KW-1185">Reference proteome</keyword>
<dbReference type="RefSeq" id="WP_027886119.1">
    <property type="nucleotide sequence ID" value="NZ_BMWY01000001.1"/>
</dbReference>
<feature type="domain" description="Lipid A biosynthesis N-terminal" evidence="2">
    <location>
        <begin position="133"/>
        <end position="204"/>
    </location>
</feature>
<feature type="domain" description="Lipid A biosynthesis N-terminal" evidence="2">
    <location>
        <begin position="9"/>
        <end position="80"/>
    </location>
</feature>
<sequence length="211" mass="24517">MNDWMIYAVGFVAQFIFASRIILQWLKSEKAKQLETPSAFWKLSLIAAIIFFIYGYLRKDFSIMLGQVIIYYVFIRNLQLQNEWKPTNILFKIVVIGFPLFAIFYGIFWANINFSLLFSQQEENGIATWLMAIGVIGQIIYTGRFLYQWYYSEQEKESGLPTNFWILSIVGSAILIYYAVMREDPVLFAAHAGGSIIYIRNIYIGLKAKNS</sequence>
<evidence type="ECO:0000313" key="3">
    <source>
        <dbReference type="EMBL" id="GGZ46656.1"/>
    </source>
</evidence>
<organism evidence="3 4">
    <name type="scientific">Mesonia mobilis</name>
    <dbReference type="NCBI Taxonomy" id="369791"/>
    <lineage>
        <taxon>Bacteria</taxon>
        <taxon>Pseudomonadati</taxon>
        <taxon>Bacteroidota</taxon>
        <taxon>Flavobacteriia</taxon>
        <taxon>Flavobacteriales</taxon>
        <taxon>Flavobacteriaceae</taxon>
        <taxon>Mesonia</taxon>
    </lineage>
</organism>
<dbReference type="SMART" id="SM01259">
    <property type="entry name" value="LAB_N"/>
    <property type="match status" value="2"/>
</dbReference>
<feature type="transmembrane region" description="Helical" evidence="1">
    <location>
        <begin position="38"/>
        <end position="55"/>
    </location>
</feature>
<evidence type="ECO:0000259" key="2">
    <source>
        <dbReference type="SMART" id="SM01259"/>
    </source>
</evidence>
<feature type="transmembrane region" description="Helical" evidence="1">
    <location>
        <begin position="126"/>
        <end position="147"/>
    </location>
</feature>
<feature type="transmembrane region" description="Helical" evidence="1">
    <location>
        <begin position="90"/>
        <end position="114"/>
    </location>
</feature>
<name>A0ABQ3BJD2_9FLAO</name>
<dbReference type="InterPro" id="IPR011499">
    <property type="entry name" value="Lipid_A_biosynth_N"/>
</dbReference>
<feature type="transmembrane region" description="Helical" evidence="1">
    <location>
        <begin position="6"/>
        <end position="26"/>
    </location>
</feature>
<evidence type="ECO:0000256" key="1">
    <source>
        <dbReference type="SAM" id="Phobius"/>
    </source>
</evidence>
<keyword evidence="3" id="KW-0808">Transferase</keyword>
<dbReference type="EMBL" id="BMWY01000001">
    <property type="protein sequence ID" value="GGZ46656.1"/>
    <property type="molecule type" value="Genomic_DNA"/>
</dbReference>